<evidence type="ECO:0008006" key="4">
    <source>
        <dbReference type="Google" id="ProtNLM"/>
    </source>
</evidence>
<dbReference type="Proteomes" id="UP001162060">
    <property type="component" value="Unassembled WGS sequence"/>
</dbReference>
<dbReference type="AlphaFoldDB" id="A0AAV1URP7"/>
<dbReference type="InterPro" id="IPR052727">
    <property type="entry name" value="Rab4/Rab5_effector"/>
</dbReference>
<evidence type="ECO:0000313" key="1">
    <source>
        <dbReference type="EMBL" id="CAK7937296.1"/>
    </source>
</evidence>
<reference evidence="1" key="1">
    <citation type="submission" date="2024-01" db="EMBL/GenBank/DDBJ databases">
        <authorList>
            <person name="Webb A."/>
        </authorList>
    </citation>
    <scope>NUCLEOTIDE SEQUENCE</scope>
    <source>
        <strain evidence="1">Pm1</strain>
    </source>
</reference>
<dbReference type="PANTHER" id="PTHR13510:SF44">
    <property type="entry name" value="RABENOSYN-5"/>
    <property type="match status" value="1"/>
</dbReference>
<evidence type="ECO:0000313" key="2">
    <source>
        <dbReference type="EMBL" id="CAK7946530.1"/>
    </source>
</evidence>
<gene>
    <name evidence="1" type="ORF">PM001_LOCUS22446</name>
    <name evidence="2" type="ORF">PM001_LOCUS31680</name>
</gene>
<dbReference type="EMBL" id="CAKLBY020000227">
    <property type="protein sequence ID" value="CAK7937296.1"/>
    <property type="molecule type" value="Genomic_DNA"/>
</dbReference>
<evidence type="ECO:0000313" key="3">
    <source>
        <dbReference type="Proteomes" id="UP001162060"/>
    </source>
</evidence>
<dbReference type="PANTHER" id="PTHR13510">
    <property type="entry name" value="FYVE-FINGER-CONTAINING RAB5 EFFECTOR PROTEIN RABENOSYN-5-RELATED"/>
    <property type="match status" value="1"/>
</dbReference>
<dbReference type="EMBL" id="CAKLBY020000369">
    <property type="protein sequence ID" value="CAK7946530.1"/>
    <property type="molecule type" value="Genomic_DNA"/>
</dbReference>
<dbReference type="InterPro" id="IPR023393">
    <property type="entry name" value="START-like_dom_sf"/>
</dbReference>
<proteinExistence type="predicted"/>
<organism evidence="1 3">
    <name type="scientific">Peronospora matthiolae</name>
    <dbReference type="NCBI Taxonomy" id="2874970"/>
    <lineage>
        <taxon>Eukaryota</taxon>
        <taxon>Sar</taxon>
        <taxon>Stramenopiles</taxon>
        <taxon>Oomycota</taxon>
        <taxon>Peronosporomycetes</taxon>
        <taxon>Peronosporales</taxon>
        <taxon>Peronosporaceae</taxon>
        <taxon>Peronospora</taxon>
    </lineage>
</organism>
<comment type="caution">
    <text evidence="1">The sequence shown here is derived from an EMBL/GenBank/DDBJ whole genome shotgun (WGS) entry which is preliminary data.</text>
</comment>
<protein>
    <recommendedName>
        <fullName evidence="4">FYVE-type domain-containing protein</fullName>
    </recommendedName>
</protein>
<sequence length="405" mass="45251">MLFPLPANTFPTLSLHQDDQEALKTLARAFVDDALIEYRAFRDPFQNGEVDTKRWKRIKKRDGLASYLDRELGDISATRRAVRESVGTMSFSRKLHGVLTVGTIDGSLHDQMYGLHHSSMELMRIKSAYMADKIADGKILCEISVATPEHPVDGLYVKWSVSDFAPPLLRKLVRPRDFVFLDGTGVIEDEVTGEQIGYSVLHSLQIPGIRELEEYQIVRATLSICALFRQTAPGKVEVYMKGFVDSMGNIHPSIAVPATAEALMSYRKGVYCGQMKKLNWLLKSKKTIVLDRPNGVCSLCQSAVKKALSSAWMCQVCMNQVCHPCSIMHKLAFLQSTSRRVVRRNMAFCVRCLRTATLADGLEIASEELQRVNPIEYFELSSSCSGTPASPSNSTLPDIQQEFFG</sequence>
<accession>A0AAV1URP7</accession>
<dbReference type="Gene3D" id="3.30.530.20">
    <property type="match status" value="1"/>
</dbReference>
<name>A0AAV1URP7_9STRA</name>